<reference evidence="1 2" key="1">
    <citation type="submission" date="2021-01" db="EMBL/GenBank/DDBJ databases">
        <title>Whole genome shotgun sequence of Microbispora amethystogenes NBRC 101907.</title>
        <authorList>
            <person name="Komaki H."/>
            <person name="Tamura T."/>
        </authorList>
    </citation>
    <scope>NUCLEOTIDE SEQUENCE [LARGE SCALE GENOMIC DNA]</scope>
    <source>
        <strain evidence="1 2">NBRC 101907</strain>
    </source>
</reference>
<accession>A0ABQ4FP02</accession>
<evidence type="ECO:0000313" key="2">
    <source>
        <dbReference type="Proteomes" id="UP000651728"/>
    </source>
</evidence>
<gene>
    <name evidence="1" type="ORF">Mam01_66610</name>
</gene>
<evidence type="ECO:0008006" key="3">
    <source>
        <dbReference type="Google" id="ProtNLM"/>
    </source>
</evidence>
<dbReference type="EMBL" id="BOOB01000062">
    <property type="protein sequence ID" value="GIH36497.1"/>
    <property type="molecule type" value="Genomic_DNA"/>
</dbReference>
<sequence>MHIPTRTPMRTRRLRRSALAAPLAALFAGTLFTGGVLGPAAAPAQAATQITASLSVTRAAPPGPGLFNVRVLVKVPMNLYDANGYLNNGARIELRFYGEDPVSDNLILGPIVYVRSATGLSATEEGIRLLTQWQEEPGSWLNEDDGLLDGVTDEVYVRARFVDGDGVAIQARSNVVTGIF</sequence>
<name>A0ABQ4FP02_9ACTN</name>
<organism evidence="1 2">
    <name type="scientific">Microbispora amethystogenes</name>
    <dbReference type="NCBI Taxonomy" id="1427754"/>
    <lineage>
        <taxon>Bacteria</taxon>
        <taxon>Bacillati</taxon>
        <taxon>Actinomycetota</taxon>
        <taxon>Actinomycetes</taxon>
        <taxon>Streptosporangiales</taxon>
        <taxon>Streptosporangiaceae</taxon>
        <taxon>Microbispora</taxon>
    </lineage>
</organism>
<keyword evidence="2" id="KW-1185">Reference proteome</keyword>
<protein>
    <recommendedName>
        <fullName evidence="3">DNRLRE domain-containing protein</fullName>
    </recommendedName>
</protein>
<dbReference type="Proteomes" id="UP000651728">
    <property type="component" value="Unassembled WGS sequence"/>
</dbReference>
<comment type="caution">
    <text evidence="1">The sequence shown here is derived from an EMBL/GenBank/DDBJ whole genome shotgun (WGS) entry which is preliminary data.</text>
</comment>
<proteinExistence type="predicted"/>
<evidence type="ECO:0000313" key="1">
    <source>
        <dbReference type="EMBL" id="GIH36497.1"/>
    </source>
</evidence>